<reference evidence="3 4" key="1">
    <citation type="submission" date="2019-06" db="EMBL/GenBank/DDBJ databases">
        <title>Sequencing the genomes of 1000 actinobacteria strains.</title>
        <authorList>
            <person name="Klenk H.-P."/>
        </authorList>
    </citation>
    <scope>NUCLEOTIDE SEQUENCE [LARGE SCALE GENOMIC DNA]</scope>
    <source>
        <strain evidence="3 4">DSM 21776</strain>
    </source>
</reference>
<sequence>MADRTAPRAAWLAVAVGLLLLGDWSAPTNGTAVSRTVTIAALPLVLPVARLALAGSRAVFVALVGGLLAGPVRSIIYDPLRDPDCSGCFEGAFGSFADIGSARVLAIVGAAIVAAGLGASARRRDPASMLLAVVAVTGLLGVTGLPGPSPLVMARIAVLCAAVAIAGGLAGRWWSRRRLERLVAGLQAAPDATGLAAAERDAARRPWIAPEVRLGLEQARLRIDLDRHTDELAQSRRRIVERADEEARRLERDLHDGAQPLLLDLGLAVADRQDAHPSPAQEAALADTRTCIDELRAVARSAFPPVLQSAGLGPAVIALTSGRLATVDLPPGRFDPVAERTAYLVIAEVHRRASTPLTVTGRLCDGRLELAVTGPAPPLDATIHDRVAALGGTMTSDGDLTEVTLPCA</sequence>
<feature type="transmembrane region" description="Helical" evidence="2">
    <location>
        <begin position="152"/>
        <end position="171"/>
    </location>
</feature>
<feature type="transmembrane region" description="Helical" evidence="2">
    <location>
        <begin position="35"/>
        <end position="53"/>
    </location>
</feature>
<protein>
    <recommendedName>
        <fullName evidence="5">Signal transduction histidine kinase</fullName>
    </recommendedName>
</protein>
<dbReference type="OrthoDB" id="5242012at2"/>
<dbReference type="EMBL" id="VFQF01000001">
    <property type="protein sequence ID" value="TQN48482.1"/>
    <property type="molecule type" value="Genomic_DNA"/>
</dbReference>
<accession>A0A543PWM7</accession>
<gene>
    <name evidence="3" type="ORF">FHX52_1616</name>
</gene>
<feature type="transmembrane region" description="Helical" evidence="2">
    <location>
        <begin position="58"/>
        <end position="76"/>
    </location>
</feature>
<comment type="caution">
    <text evidence="3">The sequence shown here is derived from an EMBL/GenBank/DDBJ whole genome shotgun (WGS) entry which is preliminary data.</text>
</comment>
<dbReference type="RefSeq" id="WP_141821411.1">
    <property type="nucleotide sequence ID" value="NZ_BAAAQC010000006.1"/>
</dbReference>
<feature type="coiled-coil region" evidence="1">
    <location>
        <begin position="218"/>
        <end position="253"/>
    </location>
</feature>
<keyword evidence="1" id="KW-0175">Coiled coil</keyword>
<feature type="transmembrane region" description="Helical" evidence="2">
    <location>
        <begin position="96"/>
        <end position="117"/>
    </location>
</feature>
<keyword evidence="2" id="KW-1133">Transmembrane helix</keyword>
<evidence type="ECO:0008006" key="5">
    <source>
        <dbReference type="Google" id="ProtNLM"/>
    </source>
</evidence>
<evidence type="ECO:0000256" key="2">
    <source>
        <dbReference type="SAM" id="Phobius"/>
    </source>
</evidence>
<proteinExistence type="predicted"/>
<dbReference type="AlphaFoldDB" id="A0A543PWM7"/>
<evidence type="ECO:0000313" key="3">
    <source>
        <dbReference type="EMBL" id="TQN48482.1"/>
    </source>
</evidence>
<keyword evidence="2" id="KW-0812">Transmembrane</keyword>
<evidence type="ECO:0000313" key="4">
    <source>
        <dbReference type="Proteomes" id="UP000320085"/>
    </source>
</evidence>
<dbReference type="Proteomes" id="UP000320085">
    <property type="component" value="Unassembled WGS sequence"/>
</dbReference>
<evidence type="ECO:0000256" key="1">
    <source>
        <dbReference type="SAM" id="Coils"/>
    </source>
</evidence>
<organism evidence="3 4">
    <name type="scientific">Humibacillus xanthopallidus</name>
    <dbReference type="NCBI Taxonomy" id="412689"/>
    <lineage>
        <taxon>Bacteria</taxon>
        <taxon>Bacillati</taxon>
        <taxon>Actinomycetota</taxon>
        <taxon>Actinomycetes</taxon>
        <taxon>Micrococcales</taxon>
        <taxon>Intrasporangiaceae</taxon>
        <taxon>Humibacillus</taxon>
    </lineage>
</organism>
<feature type="transmembrane region" description="Helical" evidence="2">
    <location>
        <begin position="129"/>
        <end position="146"/>
    </location>
</feature>
<name>A0A543PWM7_9MICO</name>
<keyword evidence="2" id="KW-0472">Membrane</keyword>